<evidence type="ECO:0000256" key="1">
    <source>
        <dbReference type="SAM" id="Phobius"/>
    </source>
</evidence>
<protein>
    <recommendedName>
        <fullName evidence="3">PepSY domain-containing protein</fullName>
    </recommendedName>
</protein>
<evidence type="ECO:0008006" key="3">
    <source>
        <dbReference type="Google" id="ProtNLM"/>
    </source>
</evidence>
<name>A0A212IYL3_9BACT</name>
<dbReference type="InterPro" id="IPR005625">
    <property type="entry name" value="PepSY-ass_TM"/>
</dbReference>
<dbReference type="RefSeq" id="WP_296938456.1">
    <property type="nucleotide sequence ID" value="NZ_LT599032.1"/>
</dbReference>
<accession>A0A212IYL3</accession>
<proteinExistence type="predicted"/>
<gene>
    <name evidence="2" type="ORF">KL86DYS1_10559</name>
</gene>
<organism evidence="2">
    <name type="scientific">uncultured Dysgonomonas sp</name>
    <dbReference type="NCBI Taxonomy" id="206096"/>
    <lineage>
        <taxon>Bacteria</taxon>
        <taxon>Pseudomonadati</taxon>
        <taxon>Bacteroidota</taxon>
        <taxon>Bacteroidia</taxon>
        <taxon>Bacteroidales</taxon>
        <taxon>Dysgonomonadaceae</taxon>
        <taxon>Dysgonomonas</taxon>
        <taxon>environmental samples</taxon>
    </lineage>
</organism>
<keyword evidence="1" id="KW-0812">Transmembrane</keyword>
<dbReference type="EMBL" id="FLUM01000001">
    <property type="protein sequence ID" value="SBV92247.1"/>
    <property type="molecule type" value="Genomic_DNA"/>
</dbReference>
<feature type="transmembrane region" description="Helical" evidence="1">
    <location>
        <begin position="453"/>
        <end position="477"/>
    </location>
</feature>
<dbReference type="PANTHER" id="PTHR34219:SF6">
    <property type="entry name" value="BLR3280 PROTEIN"/>
    <property type="match status" value="1"/>
</dbReference>
<keyword evidence="1" id="KW-0472">Membrane</keyword>
<feature type="transmembrane region" description="Helical" evidence="1">
    <location>
        <begin position="182"/>
        <end position="198"/>
    </location>
</feature>
<sequence>MLKNILYSIHRILGTILSILFLVWFLSGFVMIYHTFPKATERDKNKHMDTLQGDMPALDSILANNIPKDEEISALSLKSYAGTPFFEVKTSDSIYRIPASPDMELKTPPDYQEIKAYAQRWCQAEIVRVDTLRELEQWIPFGPLRKDFPIYKFYFGDEGKSQLYVSSVSGDALQFTDKDSRFWAWLGAIPHWVYFTSLRQNSQQWMDVVIWLSGIGSIMCIAGLILGIRSYIKEYRRKKKMKSPYRKFAYKWHHILGFMFGIFVFTFVFSGMMSLAKVPGWMVKVHDPSAEKRLYSKQKIESGTYTLDYRRLYEKYHGQIKSIEWSFFGQKPIYKAVIDDRLHTIDASGTSVLAMQLDEAAIKSRISLLHKEPAVISLMDEYDNYYVGLTDHLPLPVYKVQVEDADNSIYYINPKNGNTRYFNNNTKVRRWSYQALHSFKFKFLAERPVLWNIVMWTTMIGGTLVSLTGVWLGFRYIKRKIKRLKKYICSKKKNNTNICQ</sequence>
<dbReference type="Pfam" id="PF03929">
    <property type="entry name" value="PepSY_TM"/>
    <property type="match status" value="1"/>
</dbReference>
<feature type="transmembrane region" description="Helical" evidence="1">
    <location>
        <begin position="210"/>
        <end position="232"/>
    </location>
</feature>
<keyword evidence="1" id="KW-1133">Transmembrane helix</keyword>
<dbReference type="PANTHER" id="PTHR34219">
    <property type="entry name" value="IRON-REGULATED INNER MEMBRANE PROTEIN-RELATED"/>
    <property type="match status" value="1"/>
</dbReference>
<dbReference type="AlphaFoldDB" id="A0A212IYL3"/>
<feature type="transmembrane region" description="Helical" evidence="1">
    <location>
        <begin position="12"/>
        <end position="36"/>
    </location>
</feature>
<reference evidence="2" key="1">
    <citation type="submission" date="2016-04" db="EMBL/GenBank/DDBJ databases">
        <authorList>
            <person name="Evans L.H."/>
            <person name="Alamgir A."/>
            <person name="Owens N."/>
            <person name="Weber N.D."/>
            <person name="Virtaneva K."/>
            <person name="Barbian K."/>
            <person name="Babar A."/>
            <person name="Rosenke K."/>
        </authorList>
    </citation>
    <scope>NUCLEOTIDE SEQUENCE</scope>
    <source>
        <strain evidence="2">86-1</strain>
    </source>
</reference>
<feature type="transmembrane region" description="Helical" evidence="1">
    <location>
        <begin position="252"/>
        <end position="276"/>
    </location>
</feature>
<evidence type="ECO:0000313" key="2">
    <source>
        <dbReference type="EMBL" id="SBV92247.1"/>
    </source>
</evidence>